<dbReference type="Gene3D" id="3.30.750.200">
    <property type="match status" value="1"/>
</dbReference>
<dbReference type="SUPFAM" id="SSF102114">
    <property type="entry name" value="Radical SAM enzymes"/>
    <property type="match status" value="1"/>
</dbReference>
<dbReference type="GO" id="GO:0005737">
    <property type="term" value="C:cytoplasm"/>
    <property type="evidence" value="ECO:0007669"/>
    <property type="project" value="TreeGrafter"/>
</dbReference>
<evidence type="ECO:0000313" key="2">
    <source>
        <dbReference type="EMBL" id="SVA71835.1"/>
    </source>
</evidence>
<dbReference type="GO" id="GO:0051539">
    <property type="term" value="F:4 iron, 4 sulfur cluster binding"/>
    <property type="evidence" value="ECO:0007669"/>
    <property type="project" value="TreeGrafter"/>
</dbReference>
<sequence>MENTEISIEANPDDLTKDKIKELSENFNRISIGVQSFFDKDLELMNRSHDSNQAKNSIELTKKYFDNISIDLIYGIPGLTDYKWRKNIKTAKNYNLPHISAYALTVEPNTILSKLIEKGKIDNINDETLMRQNEIIVIELEKSKYLNYELSNFALKNYESKNNSAYWQRKKYIGLGPSAHSFNGNKRIWNVSNNMKYINSLEKNKLPITIENLTEIDVYNEMVMTGLRTILGISLDDIEKQLGKKFKNYLLDKSKVKIDKKLLVLDKKCLKTTSKGRFLSDGIASDLFMLN</sequence>
<dbReference type="PANTHER" id="PTHR13932:SF5">
    <property type="entry name" value="RADICAL S-ADENOSYL METHIONINE DOMAIN-CONTAINING PROTEIN 1, MITOCHONDRIAL"/>
    <property type="match status" value="1"/>
</dbReference>
<gene>
    <name evidence="2" type="ORF">METZ01_LOCUS124689</name>
</gene>
<dbReference type="Pfam" id="PF04055">
    <property type="entry name" value="Radical_SAM"/>
    <property type="match status" value="1"/>
</dbReference>
<dbReference type="PANTHER" id="PTHR13932">
    <property type="entry name" value="COPROPORPHYRINIGEN III OXIDASE"/>
    <property type="match status" value="1"/>
</dbReference>
<organism evidence="2">
    <name type="scientific">marine metagenome</name>
    <dbReference type="NCBI Taxonomy" id="408172"/>
    <lineage>
        <taxon>unclassified sequences</taxon>
        <taxon>metagenomes</taxon>
        <taxon>ecological metagenomes</taxon>
    </lineage>
</organism>
<evidence type="ECO:0000259" key="1">
    <source>
        <dbReference type="SMART" id="SM00729"/>
    </source>
</evidence>
<dbReference type="GO" id="GO:0003824">
    <property type="term" value="F:catalytic activity"/>
    <property type="evidence" value="ECO:0007669"/>
    <property type="project" value="InterPro"/>
</dbReference>
<proteinExistence type="predicted"/>
<accession>A0A381Y4E6</accession>
<dbReference type="Pfam" id="PF06969">
    <property type="entry name" value="HemN_C"/>
    <property type="match status" value="1"/>
</dbReference>
<dbReference type="AlphaFoldDB" id="A0A381Y4E6"/>
<name>A0A381Y4E6_9ZZZZ</name>
<dbReference type="InterPro" id="IPR058240">
    <property type="entry name" value="rSAM_sf"/>
</dbReference>
<dbReference type="InterPro" id="IPR007197">
    <property type="entry name" value="rSAM"/>
</dbReference>
<reference evidence="2" key="1">
    <citation type="submission" date="2018-05" db="EMBL/GenBank/DDBJ databases">
        <authorList>
            <person name="Lanie J.A."/>
            <person name="Ng W.-L."/>
            <person name="Kazmierczak K.M."/>
            <person name="Andrzejewski T.M."/>
            <person name="Davidsen T.M."/>
            <person name="Wayne K.J."/>
            <person name="Tettelin H."/>
            <person name="Glass J.I."/>
            <person name="Rusch D."/>
            <person name="Podicherti R."/>
            <person name="Tsui H.-C.T."/>
            <person name="Winkler M.E."/>
        </authorList>
    </citation>
    <scope>NUCLEOTIDE SEQUENCE</scope>
</reference>
<protein>
    <recommendedName>
        <fullName evidence="1">Elp3/MiaA/NifB-like radical SAM core domain-containing protein</fullName>
    </recommendedName>
</protein>
<dbReference type="SMART" id="SM00729">
    <property type="entry name" value="Elp3"/>
    <property type="match status" value="1"/>
</dbReference>
<dbReference type="GO" id="GO:0006779">
    <property type="term" value="P:porphyrin-containing compound biosynthetic process"/>
    <property type="evidence" value="ECO:0007669"/>
    <property type="project" value="TreeGrafter"/>
</dbReference>
<dbReference type="InterPro" id="IPR010723">
    <property type="entry name" value="HemN_C"/>
</dbReference>
<dbReference type="InterPro" id="IPR006638">
    <property type="entry name" value="Elp3/MiaA/NifB-like_rSAM"/>
</dbReference>
<dbReference type="InterPro" id="IPR034505">
    <property type="entry name" value="Coproporphyrinogen-III_oxidase"/>
</dbReference>
<dbReference type="EMBL" id="UINC01017355">
    <property type="protein sequence ID" value="SVA71835.1"/>
    <property type="molecule type" value="Genomic_DNA"/>
</dbReference>
<feature type="domain" description="Elp3/MiaA/NifB-like radical SAM core" evidence="1">
    <location>
        <begin position="1"/>
        <end position="135"/>
    </location>
</feature>